<evidence type="ECO:0000313" key="8">
    <source>
        <dbReference type="EMBL" id="OGD23481.1"/>
    </source>
</evidence>
<feature type="domain" description="Large ribosomal subunit protein uL15/eL18" evidence="7">
    <location>
        <begin position="71"/>
        <end position="142"/>
    </location>
</feature>
<dbReference type="EMBL" id="MEYI01000038">
    <property type="protein sequence ID" value="OGD23481.1"/>
    <property type="molecule type" value="Genomic_DNA"/>
</dbReference>
<gene>
    <name evidence="4" type="primary">rplO</name>
    <name evidence="8" type="ORF">A2Z10_03085</name>
</gene>
<feature type="region of interest" description="Disordered" evidence="6">
    <location>
        <begin position="1"/>
        <end position="48"/>
    </location>
</feature>
<dbReference type="PANTHER" id="PTHR12934">
    <property type="entry name" value="50S RIBOSOMAL PROTEIN L15"/>
    <property type="match status" value="1"/>
</dbReference>
<comment type="function">
    <text evidence="4">Binds to the 23S rRNA.</text>
</comment>
<comment type="caution">
    <text evidence="8">The sequence shown here is derived from an EMBL/GenBank/DDBJ whole genome shotgun (WGS) entry which is preliminary data.</text>
</comment>
<name>A0A1F5AYL1_9BACT</name>
<dbReference type="Gene3D" id="3.100.10.10">
    <property type="match status" value="1"/>
</dbReference>
<dbReference type="Pfam" id="PF00828">
    <property type="entry name" value="Ribosomal_L27A"/>
    <property type="match status" value="1"/>
</dbReference>
<dbReference type="GO" id="GO:0022625">
    <property type="term" value="C:cytosolic large ribosomal subunit"/>
    <property type="evidence" value="ECO:0007669"/>
    <property type="project" value="TreeGrafter"/>
</dbReference>
<dbReference type="GO" id="GO:0019843">
    <property type="term" value="F:rRNA binding"/>
    <property type="evidence" value="ECO:0007669"/>
    <property type="project" value="UniProtKB-UniRule"/>
</dbReference>
<evidence type="ECO:0000256" key="4">
    <source>
        <dbReference type="HAMAP-Rule" id="MF_01341"/>
    </source>
</evidence>
<dbReference type="InterPro" id="IPR005749">
    <property type="entry name" value="Ribosomal_uL15_bac-type"/>
</dbReference>
<keyword evidence="2 4" id="KW-0689">Ribosomal protein</keyword>
<sequence>MQLNSIQPSTPKKSRKRIARGGKRGKTAGRGTKGQKSRAGRKIRPAERDLIKKLPKLRGYRFKSLKNKRAVVSVSAIDHAFQSGDVVNPASLVVHKLIEKKGKIIPAVKIVSDGTITKKVTVEGCAVSVVAREKIEKAGGAVKE</sequence>
<evidence type="ECO:0000256" key="3">
    <source>
        <dbReference type="ARBA" id="ARBA00023274"/>
    </source>
</evidence>
<protein>
    <recommendedName>
        <fullName evidence="4">Large ribosomal subunit protein uL15</fullName>
    </recommendedName>
</protein>
<proteinExistence type="inferred from homology"/>
<comment type="similarity">
    <text evidence="1 4 5">Belongs to the universal ribosomal protein uL15 family.</text>
</comment>
<dbReference type="InterPro" id="IPR030878">
    <property type="entry name" value="Ribosomal_uL15"/>
</dbReference>
<evidence type="ECO:0000256" key="5">
    <source>
        <dbReference type="RuleBase" id="RU003888"/>
    </source>
</evidence>
<dbReference type="GO" id="GO:0003735">
    <property type="term" value="F:structural constituent of ribosome"/>
    <property type="evidence" value="ECO:0007669"/>
    <property type="project" value="InterPro"/>
</dbReference>
<dbReference type="InterPro" id="IPR001196">
    <property type="entry name" value="Ribosomal_uL15_CS"/>
</dbReference>
<keyword evidence="4" id="KW-0694">RNA-binding</keyword>
<feature type="compositionally biased region" description="Basic residues" evidence="6">
    <location>
        <begin position="12"/>
        <end position="43"/>
    </location>
</feature>
<accession>A0A1F5AYL1</accession>
<evidence type="ECO:0000313" key="9">
    <source>
        <dbReference type="Proteomes" id="UP000176639"/>
    </source>
</evidence>
<dbReference type="PANTHER" id="PTHR12934:SF11">
    <property type="entry name" value="LARGE RIBOSOMAL SUBUNIT PROTEIN UL15M"/>
    <property type="match status" value="1"/>
</dbReference>
<dbReference type="SUPFAM" id="SSF52080">
    <property type="entry name" value="Ribosomal proteins L15p and L18e"/>
    <property type="match status" value="1"/>
</dbReference>
<reference evidence="8 9" key="1">
    <citation type="journal article" date="2016" name="Nat. Commun.">
        <title>Thousands of microbial genomes shed light on interconnected biogeochemical processes in an aquifer system.</title>
        <authorList>
            <person name="Anantharaman K."/>
            <person name="Brown C.T."/>
            <person name="Hug L.A."/>
            <person name="Sharon I."/>
            <person name="Castelle C.J."/>
            <person name="Probst A.J."/>
            <person name="Thomas B.C."/>
            <person name="Singh A."/>
            <person name="Wilkins M.J."/>
            <person name="Karaoz U."/>
            <person name="Brodie E.L."/>
            <person name="Williams K.H."/>
            <person name="Hubbard S.S."/>
            <person name="Banfield J.F."/>
        </authorList>
    </citation>
    <scope>NUCLEOTIDE SEQUENCE [LARGE SCALE GENOMIC DNA]</scope>
</reference>
<dbReference type="InterPro" id="IPR021131">
    <property type="entry name" value="Ribosomal_uL15/eL18"/>
</dbReference>
<evidence type="ECO:0000256" key="2">
    <source>
        <dbReference type="ARBA" id="ARBA00022980"/>
    </source>
</evidence>
<organism evidence="8 9">
    <name type="scientific">Candidatus Azambacteria bacterium RBG_16_47_10</name>
    <dbReference type="NCBI Taxonomy" id="1797292"/>
    <lineage>
        <taxon>Bacteria</taxon>
        <taxon>Candidatus Azamiibacteriota</taxon>
    </lineage>
</organism>
<dbReference type="GO" id="GO:0006412">
    <property type="term" value="P:translation"/>
    <property type="evidence" value="ECO:0007669"/>
    <property type="project" value="UniProtKB-UniRule"/>
</dbReference>
<keyword evidence="4" id="KW-0699">rRNA-binding</keyword>
<dbReference type="NCBIfam" id="TIGR01071">
    <property type="entry name" value="rplO_bact"/>
    <property type="match status" value="1"/>
</dbReference>
<dbReference type="InterPro" id="IPR036227">
    <property type="entry name" value="Ribosomal_uL15/eL18_sf"/>
</dbReference>
<dbReference type="PROSITE" id="PS00475">
    <property type="entry name" value="RIBOSOMAL_L15"/>
    <property type="match status" value="1"/>
</dbReference>
<evidence type="ECO:0000256" key="1">
    <source>
        <dbReference type="ARBA" id="ARBA00007320"/>
    </source>
</evidence>
<keyword evidence="3 4" id="KW-0687">Ribonucleoprotein</keyword>
<evidence type="ECO:0000256" key="6">
    <source>
        <dbReference type="SAM" id="MobiDB-lite"/>
    </source>
</evidence>
<dbReference type="HAMAP" id="MF_01341">
    <property type="entry name" value="Ribosomal_uL15"/>
    <property type="match status" value="1"/>
</dbReference>
<dbReference type="AlphaFoldDB" id="A0A1F5AYL1"/>
<feature type="compositionally biased region" description="Polar residues" evidence="6">
    <location>
        <begin position="1"/>
        <end position="11"/>
    </location>
</feature>
<dbReference type="Proteomes" id="UP000176639">
    <property type="component" value="Unassembled WGS sequence"/>
</dbReference>
<comment type="subunit">
    <text evidence="4">Part of the 50S ribosomal subunit.</text>
</comment>
<evidence type="ECO:0000259" key="7">
    <source>
        <dbReference type="Pfam" id="PF00828"/>
    </source>
</evidence>